<name>L9UV53_HALBP</name>
<proteinExistence type="predicted"/>
<protein>
    <submittedName>
        <fullName evidence="1">Uncharacterized protein</fullName>
    </submittedName>
</protein>
<gene>
    <name evidence="1" type="ORF">C499_08185</name>
</gene>
<accession>L9UV53</accession>
<dbReference type="AlphaFoldDB" id="L9UV53"/>
<reference evidence="1 2" key="1">
    <citation type="journal article" date="2014" name="PLoS Genet.">
        <title>Phylogenetically driven sequencing of extremely halophilic archaea reveals strategies for static and dynamic osmo-response.</title>
        <authorList>
            <person name="Becker E.A."/>
            <person name="Seitzer P.M."/>
            <person name="Tritt A."/>
            <person name="Larsen D."/>
            <person name="Krusor M."/>
            <person name="Yao A.I."/>
            <person name="Wu D."/>
            <person name="Madern D."/>
            <person name="Eisen J.A."/>
            <person name="Darling A.E."/>
            <person name="Facciotti M.T."/>
        </authorList>
    </citation>
    <scope>NUCLEOTIDE SEQUENCE [LARGE SCALE GENOMIC DNA]</scope>
    <source>
        <strain evidence="1 2">DSM 11551</strain>
    </source>
</reference>
<sequence length="69" mass="7435">MERGDGSVDDFDDALPSEALESAADGVNIWVLVEFLSNLVQDADDALGAFVRSGEYLEHAGFEGRNTDD</sequence>
<dbReference type="EMBL" id="AOHT01000024">
    <property type="protein sequence ID" value="ELY28626.1"/>
    <property type="molecule type" value="Genomic_DNA"/>
</dbReference>
<evidence type="ECO:0000313" key="1">
    <source>
        <dbReference type="EMBL" id="ELY28626.1"/>
    </source>
</evidence>
<dbReference type="Proteomes" id="UP000011585">
    <property type="component" value="Unassembled WGS sequence"/>
</dbReference>
<evidence type="ECO:0000313" key="2">
    <source>
        <dbReference type="Proteomes" id="UP000011585"/>
    </source>
</evidence>
<comment type="caution">
    <text evidence="1">The sequence shown here is derived from an EMBL/GenBank/DDBJ whole genome shotgun (WGS) entry which is preliminary data.</text>
</comment>
<organism evidence="1 2">
    <name type="scientific">Halogeometricum borinquense (strain ATCC 700274 / DSM 11551 / JCM 10706 / KCTC 4070 / PR3)</name>
    <dbReference type="NCBI Taxonomy" id="469382"/>
    <lineage>
        <taxon>Archaea</taxon>
        <taxon>Methanobacteriati</taxon>
        <taxon>Methanobacteriota</taxon>
        <taxon>Stenosarchaea group</taxon>
        <taxon>Halobacteria</taxon>
        <taxon>Halobacteriales</taxon>
        <taxon>Haloferacaceae</taxon>
        <taxon>Halogeometricum</taxon>
    </lineage>
</organism>